<dbReference type="Proteomes" id="UP000092555">
    <property type="component" value="Unassembled WGS sequence"/>
</dbReference>
<keyword evidence="7" id="KW-0833">Ubl conjugation pathway</keyword>
<dbReference type="Pfam" id="PF22191">
    <property type="entry name" value="IBR_1"/>
    <property type="match status" value="1"/>
</dbReference>
<dbReference type="OrthoDB" id="10009520at2759"/>
<feature type="domain" description="RING-type" evidence="10">
    <location>
        <begin position="152"/>
        <end position="189"/>
    </location>
</feature>
<name>A0A1A0HHI0_9ASCO</name>
<dbReference type="GO" id="GO:0008270">
    <property type="term" value="F:zinc ion binding"/>
    <property type="evidence" value="ECO:0007669"/>
    <property type="project" value="UniProtKB-KW"/>
</dbReference>
<dbReference type="FunFam" id="1.20.120.1750:FF:000002">
    <property type="entry name" value="RBR-type E3 ubiquitin transferase"/>
    <property type="match status" value="1"/>
</dbReference>
<dbReference type="PANTHER" id="PTHR11685">
    <property type="entry name" value="RBR FAMILY RING FINGER AND IBR DOMAIN-CONTAINING"/>
    <property type="match status" value="1"/>
</dbReference>
<dbReference type="GO" id="GO:0061630">
    <property type="term" value="F:ubiquitin protein ligase activity"/>
    <property type="evidence" value="ECO:0007669"/>
    <property type="project" value="UniProtKB-EC"/>
</dbReference>
<dbReference type="PROSITE" id="PS51873">
    <property type="entry name" value="TRIAD"/>
    <property type="match status" value="1"/>
</dbReference>
<dbReference type="InterPro" id="IPR031127">
    <property type="entry name" value="E3_UB_ligase_RBR"/>
</dbReference>
<dbReference type="RefSeq" id="XP_018713784.1">
    <property type="nucleotide sequence ID" value="XM_018858336.1"/>
</dbReference>
<dbReference type="InterPro" id="IPR013083">
    <property type="entry name" value="Znf_RING/FYVE/PHD"/>
</dbReference>
<keyword evidence="4" id="KW-0479">Metal-binding</keyword>
<dbReference type="InterPro" id="IPR001841">
    <property type="entry name" value="Znf_RING"/>
</dbReference>
<organism evidence="12 13">
    <name type="scientific">Metschnikowia bicuspidata var. bicuspidata NRRL YB-4993</name>
    <dbReference type="NCBI Taxonomy" id="869754"/>
    <lineage>
        <taxon>Eukaryota</taxon>
        <taxon>Fungi</taxon>
        <taxon>Dikarya</taxon>
        <taxon>Ascomycota</taxon>
        <taxon>Saccharomycotina</taxon>
        <taxon>Pichiomycetes</taxon>
        <taxon>Metschnikowiaceae</taxon>
        <taxon>Metschnikowia</taxon>
    </lineage>
</organism>
<evidence type="ECO:0000256" key="2">
    <source>
        <dbReference type="ARBA" id="ARBA00012251"/>
    </source>
</evidence>
<dbReference type="SMART" id="SM00184">
    <property type="entry name" value="RING"/>
    <property type="match status" value="2"/>
</dbReference>
<dbReference type="InterPro" id="IPR018957">
    <property type="entry name" value="Znf_C3HC4_RING-type"/>
</dbReference>
<dbReference type="EC" id="2.3.2.31" evidence="2"/>
<evidence type="ECO:0000256" key="1">
    <source>
        <dbReference type="ARBA" id="ARBA00001798"/>
    </source>
</evidence>
<evidence type="ECO:0000256" key="3">
    <source>
        <dbReference type="ARBA" id="ARBA00022679"/>
    </source>
</evidence>
<proteinExistence type="predicted"/>
<reference evidence="12 13" key="1">
    <citation type="submission" date="2016-05" db="EMBL/GenBank/DDBJ databases">
        <title>Comparative genomics of biotechnologically important yeasts.</title>
        <authorList>
            <consortium name="DOE Joint Genome Institute"/>
            <person name="Riley R."/>
            <person name="Haridas S."/>
            <person name="Wolfe K.H."/>
            <person name="Lopes M.R."/>
            <person name="Hittinger C.T."/>
            <person name="Goker M."/>
            <person name="Salamov A."/>
            <person name="Wisecaver J."/>
            <person name="Long T.M."/>
            <person name="Aerts A.L."/>
            <person name="Barry K."/>
            <person name="Choi C."/>
            <person name="Clum A."/>
            <person name="Coughlan A.Y."/>
            <person name="Deshpande S."/>
            <person name="Douglass A.P."/>
            <person name="Hanson S.J."/>
            <person name="Klenk H.-P."/>
            <person name="LaButti K."/>
            <person name="Lapidus A."/>
            <person name="Lindquist E."/>
            <person name="Lipzen A."/>
            <person name="Meier-kolthoff J.P."/>
            <person name="Ohm R.A."/>
            <person name="Otillar R.P."/>
            <person name="Pangilinan J."/>
            <person name="Peng Y."/>
            <person name="Rokas A."/>
            <person name="Rosa C.A."/>
            <person name="Scheuner C."/>
            <person name="Sibirny A.A."/>
            <person name="Slot J.C."/>
            <person name="Stielow J.B."/>
            <person name="Sun H."/>
            <person name="Kurtzman C.P."/>
            <person name="Blackwell M."/>
            <person name="Grigoriev I.V."/>
            <person name="Jeffries T.W."/>
        </authorList>
    </citation>
    <scope>NUCLEOTIDE SEQUENCE [LARGE SCALE GENOMIC DNA]</scope>
    <source>
        <strain evidence="12 13">NRRL YB-4993</strain>
    </source>
</reference>
<dbReference type="CDD" id="cd20360">
    <property type="entry name" value="Rcat_RBR_TRIAD1"/>
    <property type="match status" value="1"/>
</dbReference>
<comment type="catalytic activity">
    <reaction evidence="1">
        <text>[E2 ubiquitin-conjugating enzyme]-S-ubiquitinyl-L-cysteine + [acceptor protein]-L-lysine = [E2 ubiquitin-conjugating enzyme]-L-cysteine + [acceptor protein]-N(6)-ubiquitinyl-L-lysine.</text>
        <dbReference type="EC" id="2.3.2.31"/>
    </reaction>
</comment>
<keyword evidence="8" id="KW-0862">Zinc</keyword>
<dbReference type="SUPFAM" id="SSF57850">
    <property type="entry name" value="RING/U-box"/>
    <property type="match status" value="2"/>
</dbReference>
<evidence type="ECO:0000256" key="8">
    <source>
        <dbReference type="ARBA" id="ARBA00022833"/>
    </source>
</evidence>
<evidence type="ECO:0000313" key="13">
    <source>
        <dbReference type="Proteomes" id="UP000092555"/>
    </source>
</evidence>
<evidence type="ECO:0000256" key="4">
    <source>
        <dbReference type="ARBA" id="ARBA00022723"/>
    </source>
</evidence>
<dbReference type="InterPro" id="IPR002867">
    <property type="entry name" value="IBR_dom"/>
</dbReference>
<evidence type="ECO:0000259" key="10">
    <source>
        <dbReference type="PROSITE" id="PS50089"/>
    </source>
</evidence>
<keyword evidence="13" id="KW-1185">Reference proteome</keyword>
<dbReference type="Gene3D" id="1.20.120.1750">
    <property type="match status" value="1"/>
</dbReference>
<dbReference type="PROSITE" id="PS50089">
    <property type="entry name" value="ZF_RING_2"/>
    <property type="match status" value="1"/>
</dbReference>
<feature type="domain" description="RING-type" evidence="11">
    <location>
        <begin position="148"/>
        <end position="408"/>
    </location>
</feature>
<keyword evidence="5" id="KW-0677">Repeat</keyword>
<dbReference type="InterPro" id="IPR044066">
    <property type="entry name" value="TRIAD_supradom"/>
</dbReference>
<dbReference type="AlphaFoldDB" id="A0A1A0HHI0"/>
<dbReference type="Pfam" id="PF00097">
    <property type="entry name" value="zf-C3HC4"/>
    <property type="match status" value="1"/>
</dbReference>
<evidence type="ECO:0000256" key="5">
    <source>
        <dbReference type="ARBA" id="ARBA00022737"/>
    </source>
</evidence>
<evidence type="ECO:0000313" key="12">
    <source>
        <dbReference type="EMBL" id="OBA23303.1"/>
    </source>
</evidence>
<dbReference type="EMBL" id="LXTC01000001">
    <property type="protein sequence ID" value="OBA23303.1"/>
    <property type="molecule type" value="Genomic_DNA"/>
</dbReference>
<dbReference type="InterPro" id="IPR047556">
    <property type="entry name" value="Rcat_RBR_TRIAD1"/>
</dbReference>
<keyword evidence="6 9" id="KW-0863">Zinc-finger</keyword>
<dbReference type="PROSITE" id="PS00518">
    <property type="entry name" value="ZF_RING_1"/>
    <property type="match status" value="2"/>
</dbReference>
<keyword evidence="3" id="KW-0808">Transferase</keyword>
<dbReference type="InterPro" id="IPR017907">
    <property type="entry name" value="Znf_RING_CS"/>
</dbReference>
<accession>A0A1A0HHI0</accession>
<protein>
    <recommendedName>
        <fullName evidence="2">RBR-type E3 ubiquitin transferase</fullName>
        <ecNumber evidence="2">2.3.2.31</ecNumber>
    </recommendedName>
</protein>
<dbReference type="Pfam" id="PF01485">
    <property type="entry name" value="IBR"/>
    <property type="match status" value="1"/>
</dbReference>
<evidence type="ECO:0000256" key="7">
    <source>
        <dbReference type="ARBA" id="ARBA00022786"/>
    </source>
</evidence>
<sequence>MLDRSEYSFDYEDEVSLESYESLPLGLDPQDEFSRVPSQAQTVSTSPAHIDVDKPQRWLKSPNSLSPVSYRPLSISWYIYEHMVEPARSLQRDFLPHFSLEEAVLLLHHKKWLVDEVTSDFFSDWPRLRDACGLPDKRGTTPELREYDDFMCPICCEAGSLVVFALLCGHKFCAPCYKRYILLNVSSGCLVRCIDTLCRLTLLYSAISLLLDTGESDELVDLPTSSLVDDYDAQFENMHLTDLDEAFKDKEPLLRNPLLVYAARVAIDALHSKFRWCPAVDCSQFVELARGSLQETDTEVSNNNDLGSVAIVTCGQAHQFCFTCHYENHLPCPCWLTKAWVKRCEDDSETVNWIDANTQGCPKCLAVIEKNGGCNHMTCGKCTHEFCWICLGDWSLHKTSNYECNRYDPKEVEELKKKQSEKQYSLGRYLHFYRRFSVHQISMDGDKNTLKVVRRCMLQYMKAQTLSSERTSSWNDVQFLSDAIRSLFSGRKTLMWTYVFAFYLKKSNFSIIFEGMQDFLNKTVEDLSQLFEEIKVLDSPRKTAARITLKRAEIMSLASLVMRRRNMLIECAHTGLQQGTLQFSSP</sequence>
<dbReference type="STRING" id="869754.A0A1A0HHI0"/>
<dbReference type="GeneID" id="30031312"/>
<dbReference type="Gene3D" id="3.30.40.10">
    <property type="entry name" value="Zinc/RING finger domain, C3HC4 (zinc finger)"/>
    <property type="match status" value="1"/>
</dbReference>
<dbReference type="SMART" id="SM00647">
    <property type="entry name" value="IBR"/>
    <property type="match status" value="2"/>
</dbReference>
<comment type="caution">
    <text evidence="12">The sequence shown here is derived from an EMBL/GenBank/DDBJ whole genome shotgun (WGS) entry which is preliminary data.</text>
</comment>
<evidence type="ECO:0000259" key="11">
    <source>
        <dbReference type="PROSITE" id="PS51873"/>
    </source>
</evidence>
<evidence type="ECO:0000256" key="9">
    <source>
        <dbReference type="PROSITE-ProRule" id="PRU00175"/>
    </source>
</evidence>
<dbReference type="GO" id="GO:0016567">
    <property type="term" value="P:protein ubiquitination"/>
    <property type="evidence" value="ECO:0007669"/>
    <property type="project" value="InterPro"/>
</dbReference>
<evidence type="ECO:0000256" key="6">
    <source>
        <dbReference type="ARBA" id="ARBA00022771"/>
    </source>
</evidence>
<gene>
    <name evidence="12" type="ORF">METBIDRAFT_63778</name>
</gene>